<evidence type="ECO:0000256" key="6">
    <source>
        <dbReference type="ARBA" id="ARBA00022741"/>
    </source>
</evidence>
<dbReference type="SUPFAM" id="SSF81301">
    <property type="entry name" value="Nucleotidyltransferase"/>
    <property type="match status" value="1"/>
</dbReference>
<feature type="domain" description="MJ1316 RNA cyclic group end recognition" evidence="9">
    <location>
        <begin position="904"/>
        <end position="974"/>
    </location>
</feature>
<dbReference type="Pfam" id="PF04457">
    <property type="entry name" value="MJ1316"/>
    <property type="match status" value="1"/>
</dbReference>
<evidence type="ECO:0000259" key="9">
    <source>
        <dbReference type="Pfam" id="PF04457"/>
    </source>
</evidence>
<keyword evidence="11" id="KW-0378">Hydrolase</keyword>
<organism evidence="11 12">
    <name type="scientific">Plectosphaerella plurivora</name>
    <dbReference type="NCBI Taxonomy" id="936078"/>
    <lineage>
        <taxon>Eukaryota</taxon>
        <taxon>Fungi</taxon>
        <taxon>Dikarya</taxon>
        <taxon>Ascomycota</taxon>
        <taxon>Pezizomycotina</taxon>
        <taxon>Sordariomycetes</taxon>
        <taxon>Hypocreomycetidae</taxon>
        <taxon>Glomerellales</taxon>
        <taxon>Plectosphaerellaceae</taxon>
        <taxon>Plectosphaerella</taxon>
    </lineage>
</organism>
<dbReference type="InterPro" id="IPR007012">
    <property type="entry name" value="PolA_pol_cen_dom"/>
</dbReference>
<keyword evidence="7" id="KW-0067">ATP-binding</keyword>
<evidence type="ECO:0000256" key="2">
    <source>
        <dbReference type="ARBA" id="ARBA00010912"/>
    </source>
</evidence>
<protein>
    <recommendedName>
        <fullName evidence="3">polynucleotide adenylyltransferase</fullName>
        <ecNumber evidence="3">2.7.7.19</ecNumber>
    </recommendedName>
</protein>
<comment type="subcellular location">
    <subcellularLocation>
        <location evidence="1">Nucleus</location>
    </subcellularLocation>
</comment>
<dbReference type="GO" id="GO:0004519">
    <property type="term" value="F:endonuclease activity"/>
    <property type="evidence" value="ECO:0007669"/>
    <property type="project" value="UniProtKB-KW"/>
</dbReference>
<dbReference type="EC" id="2.7.7.19" evidence="3"/>
<dbReference type="GO" id="GO:0006397">
    <property type="term" value="P:mRNA processing"/>
    <property type="evidence" value="ECO:0007669"/>
    <property type="project" value="UniProtKB-KW"/>
</dbReference>
<keyword evidence="5" id="KW-0808">Transferase</keyword>
<dbReference type="Pfam" id="PF04928">
    <property type="entry name" value="PAP_central"/>
    <property type="match status" value="1"/>
</dbReference>
<dbReference type="InterPro" id="IPR043519">
    <property type="entry name" value="NT_sf"/>
</dbReference>
<name>A0A9P8VD82_9PEZI</name>
<comment type="similarity">
    <text evidence="2">Belongs to the poly(A) polymerase family.</text>
</comment>
<proteinExistence type="inferred from homology"/>
<reference evidence="11" key="1">
    <citation type="journal article" date="2021" name="Nat. Commun.">
        <title>Genetic determinants of endophytism in the Arabidopsis root mycobiome.</title>
        <authorList>
            <person name="Mesny F."/>
            <person name="Miyauchi S."/>
            <person name="Thiergart T."/>
            <person name="Pickel B."/>
            <person name="Atanasova L."/>
            <person name="Karlsson M."/>
            <person name="Huettel B."/>
            <person name="Barry K.W."/>
            <person name="Haridas S."/>
            <person name="Chen C."/>
            <person name="Bauer D."/>
            <person name="Andreopoulos W."/>
            <person name="Pangilinan J."/>
            <person name="LaButti K."/>
            <person name="Riley R."/>
            <person name="Lipzen A."/>
            <person name="Clum A."/>
            <person name="Drula E."/>
            <person name="Henrissat B."/>
            <person name="Kohler A."/>
            <person name="Grigoriev I.V."/>
            <person name="Martin F.M."/>
            <person name="Hacquard S."/>
        </authorList>
    </citation>
    <scope>NUCLEOTIDE SEQUENCE</scope>
    <source>
        <strain evidence="11">MPI-SDFR-AT-0117</strain>
    </source>
</reference>
<keyword evidence="4" id="KW-0507">mRNA processing</keyword>
<dbReference type="AlphaFoldDB" id="A0A9P8VD82"/>
<dbReference type="EMBL" id="JAGSXJ010000010">
    <property type="protein sequence ID" value="KAH6688088.1"/>
    <property type="molecule type" value="Genomic_DNA"/>
</dbReference>
<feature type="domain" description="Poly(A) polymerase central" evidence="10">
    <location>
        <begin position="544"/>
        <end position="674"/>
    </location>
</feature>
<dbReference type="InterPro" id="IPR040459">
    <property type="entry name" value="MJ1316"/>
</dbReference>
<comment type="caution">
    <text evidence="11">The sequence shown here is derived from an EMBL/GenBank/DDBJ whole genome shotgun (WGS) entry which is preliminary data.</text>
</comment>
<dbReference type="GO" id="GO:1990817">
    <property type="term" value="F:poly(A) RNA polymerase activity"/>
    <property type="evidence" value="ECO:0007669"/>
    <property type="project" value="UniProtKB-EC"/>
</dbReference>
<keyword evidence="6" id="KW-0547">Nucleotide-binding</keyword>
<evidence type="ECO:0000313" key="12">
    <source>
        <dbReference type="Proteomes" id="UP000770015"/>
    </source>
</evidence>
<sequence>MEQRDWVEARASARNVHTNLIPDHLVVASFNVLPELEIPLTGDRHDLVVQTLLGVNATADVLILQGVTDDLLSVLLADATLQVRYPYVSRPPPTQGQPPGHPRNVVLSKHYFSWEQLPSKTPRSPTCLAVFEYVGLRGLMGDNESFVVAAVHLTRGFTDETVAAKCAEMEALITHLSEQYSTSKWIITGSFNMASSSRTISAAQKEILISNHTMSLMHFFETELSKSGFHDAWTVSRIESGESSDDIKQREDSGPVFEGEQGATFYPQHHHLAAGDESMNRPQRYDRILFRHADGLHPTGFNMFSDGRRAAVDPGSLSDGLRSASEQYGIRCLLRARKTVAHEVEISETHMNRIRAHTTQGALTRPPPLREFLAHEFIIPTIEDEKFRARAFATLVDTILDCGPEISSQSSSGMPRIVAKAVGSYGLGVWTSQSDIDCLCLGSISPTTFFKIAKQRLRKASPLGIRILRTVSATSGKMLELETQGVKVDLHYCQAPAIALRWPDVLKRPSTDDAFSLGFDVLAKLKPARDLAYLRRSIPDLALYRLAHRAIKAWASARGIYGARFGYLGGVHISALLVPICKTLAYDAASAEKYPPSAEDVVTTFFDYYAAFPWDTAIVFDPFYHKSIDHRRTSREPLCIIGWHPPSLNTAATASKSTTRILTTELERARVILSSPDWTWLRLIGSGQSFVDELPQGAMDFLSAYEVFVRLEIHYWGSSPQGGAKLLSWVESRCASILVDIGIRVEGAVSQIWPQRFTKSHPAPEADIIETYEGFYLIGVASDKASGCFQIRGDDNPTMSNLRAVVQQSERRITSDDNHFDPRTSWFSASIVKGTQLGRLMLDGRQWGRCVEDNESDEDDGETEEGTFSAEWQMPDMKANLSVRSSEQFVPAAHQHMGEETPKLRTAIDVLNRLRWDPDLDSDDYGIGYLDRFDGIQEKAVAAWKSEQTDEEFIPQHRIAYFRKKSTGVVVWDRARRIDLVFGHPGS</sequence>
<evidence type="ECO:0000256" key="3">
    <source>
        <dbReference type="ARBA" id="ARBA00012388"/>
    </source>
</evidence>
<dbReference type="PANTHER" id="PTHR10682:SF23">
    <property type="entry name" value="POLYNUCLEOTIDE ADENYLYLTRANSFERASE"/>
    <property type="match status" value="1"/>
</dbReference>
<evidence type="ECO:0000256" key="8">
    <source>
        <dbReference type="ARBA" id="ARBA00023242"/>
    </source>
</evidence>
<evidence type="ECO:0000313" key="11">
    <source>
        <dbReference type="EMBL" id="KAH6688088.1"/>
    </source>
</evidence>
<evidence type="ECO:0000256" key="4">
    <source>
        <dbReference type="ARBA" id="ARBA00022664"/>
    </source>
</evidence>
<dbReference type="SUPFAM" id="SSF81631">
    <property type="entry name" value="PAP/OAS1 substrate-binding domain"/>
    <property type="match status" value="1"/>
</dbReference>
<dbReference type="Proteomes" id="UP000770015">
    <property type="component" value="Unassembled WGS sequence"/>
</dbReference>
<dbReference type="Gene3D" id="3.60.10.10">
    <property type="entry name" value="Endonuclease/exonuclease/phosphatase"/>
    <property type="match status" value="1"/>
</dbReference>
<dbReference type="GO" id="GO:0005524">
    <property type="term" value="F:ATP binding"/>
    <property type="evidence" value="ECO:0007669"/>
    <property type="project" value="UniProtKB-KW"/>
</dbReference>
<gene>
    <name evidence="11" type="ORF">F5X68DRAFT_169068</name>
</gene>
<keyword evidence="11" id="KW-0255">Endonuclease</keyword>
<evidence type="ECO:0000256" key="7">
    <source>
        <dbReference type="ARBA" id="ARBA00022840"/>
    </source>
</evidence>
<keyword evidence="8" id="KW-0539">Nucleus</keyword>
<accession>A0A9P8VD82</accession>
<dbReference type="SUPFAM" id="SSF56219">
    <property type="entry name" value="DNase I-like"/>
    <property type="match status" value="1"/>
</dbReference>
<evidence type="ECO:0000259" key="10">
    <source>
        <dbReference type="Pfam" id="PF04928"/>
    </source>
</evidence>
<evidence type="ECO:0000256" key="1">
    <source>
        <dbReference type="ARBA" id="ARBA00004123"/>
    </source>
</evidence>
<dbReference type="Gene3D" id="3.30.460.10">
    <property type="entry name" value="Beta Polymerase, domain 2"/>
    <property type="match status" value="1"/>
</dbReference>
<keyword evidence="12" id="KW-1185">Reference proteome</keyword>
<dbReference type="OrthoDB" id="10263155at2759"/>
<keyword evidence="11" id="KW-0540">Nuclease</keyword>
<dbReference type="InterPro" id="IPR036691">
    <property type="entry name" value="Endo/exonu/phosph_ase_sf"/>
</dbReference>
<dbReference type="Gene3D" id="1.10.1410.10">
    <property type="match status" value="1"/>
</dbReference>
<dbReference type="PANTHER" id="PTHR10682">
    <property type="entry name" value="POLY A POLYMERASE"/>
    <property type="match status" value="1"/>
</dbReference>
<dbReference type="GO" id="GO:0005634">
    <property type="term" value="C:nucleus"/>
    <property type="evidence" value="ECO:0007669"/>
    <property type="project" value="UniProtKB-SubCell"/>
</dbReference>
<evidence type="ECO:0000256" key="5">
    <source>
        <dbReference type="ARBA" id="ARBA00022679"/>
    </source>
</evidence>